<comment type="cofactor">
    <cofactor evidence="1 8">
        <name>pyridoxal 5'-phosphate</name>
        <dbReference type="ChEBI" id="CHEBI:597326"/>
    </cofactor>
</comment>
<dbReference type="InterPro" id="IPR015422">
    <property type="entry name" value="PyrdxlP-dep_Trfase_small"/>
</dbReference>
<dbReference type="CDD" id="cd00614">
    <property type="entry name" value="CGS_like"/>
    <property type="match status" value="1"/>
</dbReference>
<dbReference type="InterPro" id="IPR054542">
    <property type="entry name" value="Cys_met_metab_PP"/>
</dbReference>
<dbReference type="eggNOG" id="COG2873">
    <property type="taxonomic scope" value="Bacteria"/>
</dbReference>
<organism evidence="9 10">
    <name type="scientific">Megasphaera micronuciformis F0359</name>
    <dbReference type="NCBI Taxonomy" id="706434"/>
    <lineage>
        <taxon>Bacteria</taxon>
        <taxon>Bacillati</taxon>
        <taxon>Bacillota</taxon>
        <taxon>Negativicutes</taxon>
        <taxon>Veillonellales</taxon>
        <taxon>Veillonellaceae</taxon>
        <taxon>Megasphaera</taxon>
    </lineage>
</organism>
<dbReference type="PROSITE" id="PS00868">
    <property type="entry name" value="CYS_MET_METAB_PP"/>
    <property type="match status" value="1"/>
</dbReference>
<dbReference type="SUPFAM" id="SSF53383">
    <property type="entry name" value="PLP-dependent transferases"/>
    <property type="match status" value="1"/>
</dbReference>
<evidence type="ECO:0000313" key="10">
    <source>
        <dbReference type="Proteomes" id="UP000003195"/>
    </source>
</evidence>
<feature type="modified residue" description="N6-(pyridoxal phosphate)lysine" evidence="7">
    <location>
        <position position="216"/>
    </location>
</feature>
<dbReference type="PIRSF" id="PIRSF001434">
    <property type="entry name" value="CGS"/>
    <property type="match status" value="1"/>
</dbReference>
<dbReference type="FunFam" id="3.40.640.10:FF:000035">
    <property type="entry name" value="O-succinylhomoserine sulfhydrylase"/>
    <property type="match status" value="1"/>
</dbReference>
<reference evidence="9 10" key="1">
    <citation type="submission" date="2010-08" db="EMBL/GenBank/DDBJ databases">
        <authorList>
            <person name="Weinstock G."/>
            <person name="Sodergren E."/>
            <person name="Clifton S."/>
            <person name="Fulton L."/>
            <person name="Fulton B."/>
            <person name="Courtney L."/>
            <person name="Fronick C."/>
            <person name="Harrison M."/>
            <person name="Strong C."/>
            <person name="Farmer C."/>
            <person name="Delahaunty K."/>
            <person name="Markovic C."/>
            <person name="Hall O."/>
            <person name="Minx P."/>
            <person name="Tomlinson C."/>
            <person name="Mitreva M."/>
            <person name="Hou S."/>
            <person name="Chen J."/>
            <person name="Wollam A."/>
            <person name="Pepin K.H."/>
            <person name="Johnson M."/>
            <person name="Bhonagiri V."/>
            <person name="Zhang X."/>
            <person name="Suruliraj S."/>
            <person name="Warren W."/>
            <person name="Chinwalla A."/>
            <person name="Mardis E.R."/>
            <person name="Wilson R.K."/>
        </authorList>
    </citation>
    <scope>NUCLEOTIDE SEQUENCE [LARGE SCALE GENOMIC DNA]</scope>
    <source>
        <strain evidence="9 10">F0359</strain>
    </source>
</reference>
<sequence length="434" mass="47207">MEETNMSEQTKNYKFETLQQHAGQVPDPVTGSRAVPIYQTTSYVFKDTQDGEDQFALRQPGYIYSRLANPTQEVFEKRIAALEGGTAALATASGSSAISLAVLNIAGAGDEIVAAPTLYGGTVELFTETFKHIGITTRFFNPDKLDSLKTAITDKTKLVYIESLGNPAINIPDFEEIARIAHENGLPVFVDNTFATPYLFRPLEHGADVVLHSATKFIGGHGTTLGGVIVENASFDWAASGRFPELTSPDASYNGINFFKDVPTAPFVTRIRAKGLRDLGPAISPFNAWLLLQGTETLSLRVERHVENARKIADFLEHHDKVSKVNYPSLPSSPYYKLAQKYFPKGAGSIFSFELKGGYQTGRDFIDKTEIFSNLANVGDSKSLLIHPSSTTHQQLDAKAQEAAGITPGTVRISVGIENVDDLIADLEQALASV</sequence>
<keyword evidence="4 7" id="KW-0663">Pyridoxal phosphate</keyword>
<dbReference type="PANTHER" id="PTHR43797:SF2">
    <property type="entry name" value="HOMOCYSTEINE_CYSTEINE SYNTHASE"/>
    <property type="match status" value="1"/>
</dbReference>
<dbReference type="Gene3D" id="3.40.640.10">
    <property type="entry name" value="Type I PLP-dependent aspartate aminotransferase-like (Major domain)"/>
    <property type="match status" value="1"/>
</dbReference>
<protein>
    <recommendedName>
        <fullName evidence="6">O-succinylhomoserine sulfhydrylase</fullName>
    </recommendedName>
</protein>
<dbReference type="STRING" id="706434.HMPREF9429_00623"/>
<dbReference type="GO" id="GO:0005737">
    <property type="term" value="C:cytoplasm"/>
    <property type="evidence" value="ECO:0007669"/>
    <property type="project" value="TreeGrafter"/>
</dbReference>
<evidence type="ECO:0000256" key="2">
    <source>
        <dbReference type="ARBA" id="ARBA00011881"/>
    </source>
</evidence>
<evidence type="ECO:0000256" key="4">
    <source>
        <dbReference type="ARBA" id="ARBA00022898"/>
    </source>
</evidence>
<evidence type="ECO:0000256" key="7">
    <source>
        <dbReference type="PIRSR" id="PIRSR001434-2"/>
    </source>
</evidence>
<evidence type="ECO:0000256" key="5">
    <source>
        <dbReference type="ARBA" id="ARBA00060995"/>
    </source>
</evidence>
<dbReference type="GO" id="GO:0019346">
    <property type="term" value="P:transsulfuration"/>
    <property type="evidence" value="ECO:0007669"/>
    <property type="project" value="InterPro"/>
</dbReference>
<comment type="similarity">
    <text evidence="5">Belongs to the trans-sulfuration enzymes family. MetZ subfamily.</text>
</comment>
<dbReference type="GO" id="GO:0030170">
    <property type="term" value="F:pyridoxal phosphate binding"/>
    <property type="evidence" value="ECO:0007669"/>
    <property type="project" value="InterPro"/>
</dbReference>
<dbReference type="GO" id="GO:0006535">
    <property type="term" value="P:cysteine biosynthetic process from serine"/>
    <property type="evidence" value="ECO:0007669"/>
    <property type="project" value="TreeGrafter"/>
</dbReference>
<evidence type="ECO:0000256" key="6">
    <source>
        <dbReference type="ARBA" id="ARBA00071157"/>
    </source>
</evidence>
<comment type="caution">
    <text evidence="9">The sequence shown here is derived from an EMBL/GenBank/DDBJ whole genome shotgun (WGS) entry which is preliminary data.</text>
</comment>
<dbReference type="FunFam" id="3.90.1150.10:FF:000033">
    <property type="entry name" value="Cystathionine gamma-synthase"/>
    <property type="match status" value="1"/>
</dbReference>
<dbReference type="GO" id="GO:0003961">
    <property type="term" value="F:O-acetylhomoserine aminocarboxypropyltransferase activity"/>
    <property type="evidence" value="ECO:0007669"/>
    <property type="project" value="TreeGrafter"/>
</dbReference>
<dbReference type="Gene3D" id="3.90.1150.10">
    <property type="entry name" value="Aspartate Aminotransferase, domain 1"/>
    <property type="match status" value="1"/>
</dbReference>
<dbReference type="InterPro" id="IPR015424">
    <property type="entry name" value="PyrdxlP-dep_Trfase"/>
</dbReference>
<dbReference type="Proteomes" id="UP000003195">
    <property type="component" value="Unassembled WGS sequence"/>
</dbReference>
<dbReference type="GO" id="GO:0071269">
    <property type="term" value="P:L-homocysteine biosynthetic process"/>
    <property type="evidence" value="ECO:0007669"/>
    <property type="project" value="TreeGrafter"/>
</dbReference>
<gene>
    <name evidence="9" type="ORF">HMPREF9429_00623</name>
</gene>
<dbReference type="GO" id="GO:0004124">
    <property type="term" value="F:cysteine synthase activity"/>
    <property type="evidence" value="ECO:0007669"/>
    <property type="project" value="TreeGrafter"/>
</dbReference>
<dbReference type="PANTHER" id="PTHR43797">
    <property type="entry name" value="HOMOCYSTEINE/CYSTEINE SYNTHASE"/>
    <property type="match status" value="1"/>
</dbReference>
<evidence type="ECO:0000256" key="8">
    <source>
        <dbReference type="RuleBase" id="RU362118"/>
    </source>
</evidence>
<dbReference type="InterPro" id="IPR015421">
    <property type="entry name" value="PyrdxlP-dep_Trfase_major"/>
</dbReference>
<evidence type="ECO:0000256" key="1">
    <source>
        <dbReference type="ARBA" id="ARBA00001933"/>
    </source>
</evidence>
<dbReference type="HOGENOM" id="CLU_018986_4_0_9"/>
<keyword evidence="10" id="KW-1185">Reference proteome</keyword>
<dbReference type="Pfam" id="PF01053">
    <property type="entry name" value="Cys_Met_Meta_PP"/>
    <property type="match status" value="1"/>
</dbReference>
<dbReference type="AlphaFoldDB" id="E2ZAZ8"/>
<proteinExistence type="inferred from homology"/>
<evidence type="ECO:0000256" key="3">
    <source>
        <dbReference type="ARBA" id="ARBA00022679"/>
    </source>
</evidence>
<evidence type="ECO:0000313" key="9">
    <source>
        <dbReference type="EMBL" id="EFQ04519.1"/>
    </source>
</evidence>
<name>E2ZAZ8_9FIRM</name>
<dbReference type="InterPro" id="IPR006235">
    <property type="entry name" value="OAc-hSer/O-AcSer_sulfhydrylase"/>
</dbReference>
<dbReference type="EMBL" id="AECS01000014">
    <property type="protein sequence ID" value="EFQ04519.1"/>
    <property type="molecule type" value="Genomic_DNA"/>
</dbReference>
<comment type="subunit">
    <text evidence="2">Homotetramer.</text>
</comment>
<keyword evidence="3 9" id="KW-0808">Transferase</keyword>
<dbReference type="NCBIfam" id="TIGR01326">
    <property type="entry name" value="OAH_OAS_sulfhy"/>
    <property type="match status" value="1"/>
</dbReference>
<accession>E2ZAZ8</accession>
<dbReference type="InterPro" id="IPR000277">
    <property type="entry name" value="Cys/Met-Metab_PyrdxlP-dep_enz"/>
</dbReference>